<gene>
    <name evidence="1" type="ORF">Ga0609869_001393</name>
</gene>
<dbReference type="InterPro" id="IPR010664">
    <property type="entry name" value="LipoPS_assembly_LptC-rel"/>
</dbReference>
<organism evidence="1 2">
    <name type="scientific">Rhodovulum iodosum</name>
    <dbReference type="NCBI Taxonomy" id="68291"/>
    <lineage>
        <taxon>Bacteria</taxon>
        <taxon>Pseudomonadati</taxon>
        <taxon>Pseudomonadota</taxon>
        <taxon>Alphaproteobacteria</taxon>
        <taxon>Rhodobacterales</taxon>
        <taxon>Paracoccaceae</taxon>
        <taxon>Rhodovulum</taxon>
    </lineage>
</organism>
<dbReference type="Pfam" id="PF06835">
    <property type="entry name" value="LptC"/>
    <property type="match status" value="1"/>
</dbReference>
<comment type="caution">
    <text evidence="1">The sequence shown here is derived from an EMBL/GenBank/DDBJ whole genome shotgun (WGS) entry which is preliminary data.</text>
</comment>
<sequence length="202" mass="21005">MASRDNAYSRFIRLAKIVLPLAALGLLSTLFLLSTRPEGDGGLPYADIDLDEMAREGRISAPNYAGVTSDGTAIALKAETARLDPDSPDKGAAQAIVARLDLPDGSHTDIVAAEGAIDTGAERAVLGGGVTLTNSTGYRVTADRLTAALDHTNVVADTPVEATGPLGRLNAGAMELTESTDPPGRYVAVFKNGVKLVYDPQK</sequence>
<accession>A0ABV3XRT9</accession>
<protein>
    <submittedName>
        <fullName evidence="1">Lipopolysaccharide export system protein LptC</fullName>
    </submittedName>
</protein>
<keyword evidence="2" id="KW-1185">Reference proteome</keyword>
<name>A0ABV3XRT9_9RHOB</name>
<evidence type="ECO:0000313" key="1">
    <source>
        <dbReference type="EMBL" id="MEX5728040.1"/>
    </source>
</evidence>
<dbReference type="EMBL" id="JBEHHI010000001">
    <property type="protein sequence ID" value="MEX5728040.1"/>
    <property type="molecule type" value="Genomic_DNA"/>
</dbReference>
<dbReference type="Proteomes" id="UP001560019">
    <property type="component" value="Unassembled WGS sequence"/>
</dbReference>
<evidence type="ECO:0000313" key="2">
    <source>
        <dbReference type="Proteomes" id="UP001560019"/>
    </source>
</evidence>
<proteinExistence type="predicted"/>
<reference evidence="1 2" key="1">
    <citation type="submission" date="2024-06" db="EMBL/GenBank/DDBJ databases">
        <title>Genome of Rhodovulum iodosum, a marine photoferrotroph.</title>
        <authorList>
            <person name="Bianchini G."/>
            <person name="Nikeleit V."/>
            <person name="Kappler A."/>
            <person name="Bryce C."/>
            <person name="Sanchez-Baracaldo P."/>
        </authorList>
    </citation>
    <scope>NUCLEOTIDE SEQUENCE [LARGE SCALE GENOMIC DNA]</scope>
    <source>
        <strain evidence="1 2">UT/N1</strain>
    </source>
</reference>
<dbReference type="RefSeq" id="WP_125408401.1">
    <property type="nucleotide sequence ID" value="NZ_JBEHHI010000001.1"/>
</dbReference>